<proteinExistence type="predicted"/>
<evidence type="ECO:0008006" key="3">
    <source>
        <dbReference type="Google" id="ProtNLM"/>
    </source>
</evidence>
<dbReference type="Pfam" id="PF16784">
    <property type="entry name" value="HNHc_6"/>
    <property type="match status" value="1"/>
</dbReference>
<dbReference type="Proteomes" id="UP000050816">
    <property type="component" value="Unassembled WGS sequence"/>
</dbReference>
<organism evidence="1 2">
    <name type="scientific">Limosilactobacillus ingluviei DSM 15946</name>
    <dbReference type="NCBI Taxonomy" id="1423760"/>
    <lineage>
        <taxon>Bacteria</taxon>
        <taxon>Bacillati</taxon>
        <taxon>Bacillota</taxon>
        <taxon>Bacilli</taxon>
        <taxon>Lactobacillales</taxon>
        <taxon>Lactobacillaceae</taxon>
        <taxon>Limosilactobacillus</taxon>
    </lineage>
</organism>
<dbReference type="EMBL" id="AZFK01000087">
    <property type="protein sequence ID" value="KRL87818.1"/>
    <property type="molecule type" value="Genomic_DNA"/>
</dbReference>
<gene>
    <name evidence="1" type="ORF">FC43_GL000921</name>
</gene>
<dbReference type="AlphaFoldDB" id="A0A0R1U8Z6"/>
<reference evidence="1 2" key="1">
    <citation type="journal article" date="2015" name="Genome Announc.">
        <title>Expanding the biotechnology potential of lactobacilli through comparative genomics of 213 strains and associated genera.</title>
        <authorList>
            <person name="Sun Z."/>
            <person name="Harris H.M."/>
            <person name="McCann A."/>
            <person name="Guo C."/>
            <person name="Argimon S."/>
            <person name="Zhang W."/>
            <person name="Yang X."/>
            <person name="Jeffery I.B."/>
            <person name="Cooney J.C."/>
            <person name="Kagawa T.F."/>
            <person name="Liu W."/>
            <person name="Song Y."/>
            <person name="Salvetti E."/>
            <person name="Wrobel A."/>
            <person name="Rasinkangas P."/>
            <person name="Parkhill J."/>
            <person name="Rea M.C."/>
            <person name="O'Sullivan O."/>
            <person name="Ritari J."/>
            <person name="Douillard F.P."/>
            <person name="Paul Ross R."/>
            <person name="Yang R."/>
            <person name="Briner A.E."/>
            <person name="Felis G.E."/>
            <person name="de Vos W.M."/>
            <person name="Barrangou R."/>
            <person name="Klaenhammer T.R."/>
            <person name="Caufield P.W."/>
            <person name="Cui Y."/>
            <person name="Zhang H."/>
            <person name="O'Toole P.W."/>
        </authorList>
    </citation>
    <scope>NUCLEOTIDE SEQUENCE [LARGE SCALE GENOMIC DNA]</scope>
    <source>
        <strain evidence="1 2">DSM 15946</strain>
    </source>
</reference>
<protein>
    <recommendedName>
        <fullName evidence="3">Phage protein</fullName>
    </recommendedName>
</protein>
<evidence type="ECO:0000313" key="2">
    <source>
        <dbReference type="Proteomes" id="UP000050816"/>
    </source>
</evidence>
<dbReference type="InterPro" id="IPR041242">
    <property type="entry name" value="HNHc_6"/>
</dbReference>
<dbReference type="RefSeq" id="WP_056955580.1">
    <property type="nucleotide sequence ID" value="NZ_AZFK01000087.1"/>
</dbReference>
<sequence>MMGRLSKIAGQQVTVTVDDDVNLAQVSHLSQGMVPAVELHIIDKRKISPDQRKKIWALLNDLCNYTGDVPEDWAARFKYKVQLDFGVKPFSLSNCSVAIGNYMILEILDFLFAEDIPFQTKLWDSLPEDFPRQRLCLRNRTCVICGQPHADLAHYTTVGMGRNRRTIDERKMYFMTLCRKHHQYQHQVGIQAFCQQYHIKPLKLSDDDLLRFKILTNRELQKLQENDRD</sequence>
<dbReference type="PATRIC" id="fig|1423760.3.peg.947"/>
<accession>A0A0R1U8Z6</accession>
<evidence type="ECO:0000313" key="1">
    <source>
        <dbReference type="EMBL" id="KRL87818.1"/>
    </source>
</evidence>
<name>A0A0R1U8Z6_9LACO</name>
<comment type="caution">
    <text evidence="1">The sequence shown here is derived from an EMBL/GenBank/DDBJ whole genome shotgun (WGS) entry which is preliminary data.</text>
</comment>